<dbReference type="Pfam" id="PF07996">
    <property type="entry name" value="T4SS"/>
    <property type="match status" value="1"/>
</dbReference>
<accession>A0A6L6HWX1</accession>
<gene>
    <name evidence="2" type="ORF">GIY56_16180</name>
</gene>
<protein>
    <submittedName>
        <fullName evidence="2">Conjugal transfer protein TraF</fullName>
    </submittedName>
</protein>
<evidence type="ECO:0000256" key="1">
    <source>
        <dbReference type="SAM" id="SignalP"/>
    </source>
</evidence>
<organism evidence="2 3">
    <name type="scientific">Paracoccus lichenicola</name>
    <dbReference type="NCBI Taxonomy" id="2665644"/>
    <lineage>
        <taxon>Bacteria</taxon>
        <taxon>Pseudomonadati</taxon>
        <taxon>Pseudomonadota</taxon>
        <taxon>Alphaproteobacteria</taxon>
        <taxon>Rhodobacterales</taxon>
        <taxon>Paracoccaceae</taxon>
        <taxon>Paracoccus</taxon>
    </lineage>
</organism>
<reference evidence="2 3" key="1">
    <citation type="submission" date="2019-11" db="EMBL/GenBank/DDBJ databases">
        <authorList>
            <person name="Lang L."/>
        </authorList>
    </citation>
    <scope>NUCLEOTIDE SEQUENCE [LARGE SCALE GENOMIC DNA]</scope>
    <source>
        <strain evidence="2 3">YIM 132242</strain>
    </source>
</reference>
<evidence type="ECO:0000313" key="3">
    <source>
        <dbReference type="Proteomes" id="UP000481417"/>
    </source>
</evidence>
<name>A0A6L6HWX1_9RHOB</name>
<dbReference type="EMBL" id="WMBT01000017">
    <property type="protein sequence ID" value="MTE01828.1"/>
    <property type="molecule type" value="Genomic_DNA"/>
</dbReference>
<dbReference type="InterPro" id="IPR014158">
    <property type="entry name" value="T4SS_VirB5"/>
</dbReference>
<dbReference type="Proteomes" id="UP000481417">
    <property type="component" value="Unassembled WGS sequence"/>
</dbReference>
<sequence>MLFHRISDFPKAGLFAAALAISSLTATALPSAALAQGVPTIDGQNTLQTIKQLEAMLRDAGVQSDLLSNAVKQVEQLQAQLLQLQDIYGQFSGTRDIVDLAMGGNLDGLLDGNMTDVLGTIQGGMTGNWGGFTPGKSDRLTKGVETALTTGGLSQEKVTGMASSGVPGAQRVAAQASGGAVLAATAEQTYAETSSSLERVNTLVAMTQDSTDIKESIDLNTRMLAELSVQLAKSLELQSIEAVYNGQAGVLSAATIAEERAYMTFSNE</sequence>
<feature type="chain" id="PRO_5026659321" evidence="1">
    <location>
        <begin position="29"/>
        <end position="268"/>
    </location>
</feature>
<comment type="caution">
    <text evidence="2">The sequence shown here is derived from an EMBL/GenBank/DDBJ whole genome shotgun (WGS) entry which is preliminary data.</text>
</comment>
<proteinExistence type="predicted"/>
<dbReference type="SUPFAM" id="SSF101082">
    <property type="entry name" value="Typo IV secretion system protein TraC"/>
    <property type="match status" value="1"/>
</dbReference>
<evidence type="ECO:0000313" key="2">
    <source>
        <dbReference type="EMBL" id="MTE01828.1"/>
    </source>
</evidence>
<feature type="signal peptide" evidence="1">
    <location>
        <begin position="1"/>
        <end position="28"/>
    </location>
</feature>
<dbReference type="Gene3D" id="1.20.58.430">
    <property type="entry name" value="Type IV secretion system, VirB5-domain"/>
    <property type="match status" value="1"/>
</dbReference>
<dbReference type="InterPro" id="IPR023220">
    <property type="entry name" value="T4SS_VirB5-domain"/>
</dbReference>
<keyword evidence="1" id="KW-0732">Signal</keyword>
<dbReference type="AlphaFoldDB" id="A0A6L6HWX1"/>
<keyword evidence="3" id="KW-1185">Reference proteome</keyword>